<feature type="compositionally biased region" description="Gly residues" evidence="1">
    <location>
        <begin position="40"/>
        <end position="49"/>
    </location>
</feature>
<organism evidence="2 3">
    <name type="scientific">Platysternon megacephalum</name>
    <name type="common">big-headed turtle</name>
    <dbReference type="NCBI Taxonomy" id="55544"/>
    <lineage>
        <taxon>Eukaryota</taxon>
        <taxon>Metazoa</taxon>
        <taxon>Chordata</taxon>
        <taxon>Craniata</taxon>
        <taxon>Vertebrata</taxon>
        <taxon>Euteleostomi</taxon>
        <taxon>Archelosauria</taxon>
        <taxon>Testudinata</taxon>
        <taxon>Testudines</taxon>
        <taxon>Cryptodira</taxon>
        <taxon>Durocryptodira</taxon>
        <taxon>Testudinoidea</taxon>
        <taxon>Platysternidae</taxon>
        <taxon>Platysternon</taxon>
    </lineage>
</organism>
<evidence type="ECO:0000256" key="1">
    <source>
        <dbReference type="SAM" id="MobiDB-lite"/>
    </source>
</evidence>
<dbReference type="Proteomes" id="UP000297703">
    <property type="component" value="Unassembled WGS sequence"/>
</dbReference>
<name>A0A4D9EKS5_9SAUR</name>
<feature type="region of interest" description="Disordered" evidence="1">
    <location>
        <begin position="85"/>
        <end position="137"/>
    </location>
</feature>
<protein>
    <submittedName>
        <fullName evidence="2">HAUS augmin-like complex subunit 3</fullName>
    </submittedName>
</protein>
<feature type="compositionally biased region" description="Low complexity" evidence="1">
    <location>
        <begin position="216"/>
        <end position="240"/>
    </location>
</feature>
<feature type="region of interest" description="Disordered" evidence="1">
    <location>
        <begin position="198"/>
        <end position="259"/>
    </location>
</feature>
<dbReference type="AlphaFoldDB" id="A0A4D9EKS5"/>
<feature type="compositionally biased region" description="Basic and acidic residues" evidence="1">
    <location>
        <begin position="126"/>
        <end position="136"/>
    </location>
</feature>
<feature type="region of interest" description="Disordered" evidence="1">
    <location>
        <begin position="35"/>
        <end position="71"/>
    </location>
</feature>
<reference evidence="2 3" key="2">
    <citation type="submission" date="2019-04" db="EMBL/GenBank/DDBJ databases">
        <title>The genome sequence of big-headed turtle.</title>
        <authorList>
            <person name="Gong S."/>
        </authorList>
    </citation>
    <scope>NUCLEOTIDE SEQUENCE [LARGE SCALE GENOMIC DNA]</scope>
    <source>
        <strain evidence="2">DO16091913</strain>
        <tissue evidence="2">Muscle</tissue>
    </source>
</reference>
<reference evidence="2 3" key="1">
    <citation type="submission" date="2019-04" db="EMBL/GenBank/DDBJ databases">
        <title>Draft genome of the big-headed turtle Platysternon megacephalum.</title>
        <authorList>
            <person name="Gong S."/>
        </authorList>
    </citation>
    <scope>NUCLEOTIDE SEQUENCE [LARGE SCALE GENOMIC DNA]</scope>
    <source>
        <strain evidence="2">DO16091913</strain>
        <tissue evidence="2">Muscle</tissue>
    </source>
</reference>
<accession>A0A4D9EKS5</accession>
<evidence type="ECO:0000313" key="3">
    <source>
        <dbReference type="Proteomes" id="UP000297703"/>
    </source>
</evidence>
<proteinExistence type="predicted"/>
<gene>
    <name evidence="2" type="ORF">DR999_PMT06250</name>
</gene>
<comment type="caution">
    <text evidence="2">The sequence shown here is derived from an EMBL/GenBank/DDBJ whole genome shotgun (WGS) entry which is preliminary data.</text>
</comment>
<sequence>MVGRGEGVGVGLASVPPGWGAGAQLLRGVAGGQSAAHITRGGGDLGDGDGSSSLHPQGASPTELGGLSGGAGTWRCRTNPTACSTHRCVHRPAPTRAPKESDAGWPRHSGTALAKGSRRGWGSRQGARESCDEKRRNGAGQRACQVLGQMHVQSDTRVQTWAHTCTHTCIHAHADSQTQVYLHKWAHVQTQTCTPHVQTHAHAHPHGLQWGPGQRPSPSTTLSRSLSRPCPLPPSGSGRCFPEQWGRRLPPSPAPRGLWHHLRQGQATEPGQNCATCFACGHRAPQSCARLPGVGEGAG</sequence>
<dbReference type="EMBL" id="QXTE01000039">
    <property type="protein sequence ID" value="TFK10836.1"/>
    <property type="molecule type" value="Genomic_DNA"/>
</dbReference>
<evidence type="ECO:0000313" key="2">
    <source>
        <dbReference type="EMBL" id="TFK10836.1"/>
    </source>
</evidence>
<keyword evidence="3" id="KW-1185">Reference proteome</keyword>